<keyword evidence="2" id="KW-1185">Reference proteome</keyword>
<protein>
    <submittedName>
        <fullName evidence="1">Uncharacterized protein</fullName>
    </submittedName>
</protein>
<comment type="caution">
    <text evidence="1">The sequence shown here is derived from an EMBL/GenBank/DDBJ whole genome shotgun (WGS) entry which is preliminary data.</text>
</comment>
<gene>
    <name evidence="1" type="ORF">Patl1_10172</name>
</gene>
<organism evidence="1 2">
    <name type="scientific">Pistacia atlantica</name>
    <dbReference type="NCBI Taxonomy" id="434234"/>
    <lineage>
        <taxon>Eukaryota</taxon>
        <taxon>Viridiplantae</taxon>
        <taxon>Streptophyta</taxon>
        <taxon>Embryophyta</taxon>
        <taxon>Tracheophyta</taxon>
        <taxon>Spermatophyta</taxon>
        <taxon>Magnoliopsida</taxon>
        <taxon>eudicotyledons</taxon>
        <taxon>Gunneridae</taxon>
        <taxon>Pentapetalae</taxon>
        <taxon>rosids</taxon>
        <taxon>malvids</taxon>
        <taxon>Sapindales</taxon>
        <taxon>Anacardiaceae</taxon>
        <taxon>Pistacia</taxon>
    </lineage>
</organism>
<sequence length="139" mass="14523">MNSSICMPLSPSSRSLLLKPFNNPLLGTFPSANEQQSSSLKKAASFTTTALLSTTKDSVLKEFHQRRALKIISGLQNFDTDSVASVVTAADKGGATHVDIACDPELVKLAVSLTSLPVCVSSVDPAQFLAAVDAGALMV</sequence>
<accession>A0ACC1ABG7</accession>
<evidence type="ECO:0000313" key="1">
    <source>
        <dbReference type="EMBL" id="KAJ0083086.1"/>
    </source>
</evidence>
<evidence type="ECO:0000313" key="2">
    <source>
        <dbReference type="Proteomes" id="UP001164250"/>
    </source>
</evidence>
<dbReference type="Proteomes" id="UP001164250">
    <property type="component" value="Chromosome 12"/>
</dbReference>
<dbReference type="EMBL" id="CM047908">
    <property type="protein sequence ID" value="KAJ0083086.1"/>
    <property type="molecule type" value="Genomic_DNA"/>
</dbReference>
<reference evidence="2" key="1">
    <citation type="journal article" date="2023" name="G3 (Bethesda)">
        <title>Genome assembly and association tests identify interacting loci associated with vigor, precocity, and sex in interspecific pistachio rootstocks.</title>
        <authorList>
            <person name="Palmer W."/>
            <person name="Jacygrad E."/>
            <person name="Sagayaradj S."/>
            <person name="Cavanaugh K."/>
            <person name="Han R."/>
            <person name="Bertier L."/>
            <person name="Beede B."/>
            <person name="Kafkas S."/>
            <person name="Golino D."/>
            <person name="Preece J."/>
            <person name="Michelmore R."/>
        </authorList>
    </citation>
    <scope>NUCLEOTIDE SEQUENCE [LARGE SCALE GENOMIC DNA]</scope>
</reference>
<name>A0ACC1ABG7_9ROSI</name>
<proteinExistence type="predicted"/>